<evidence type="ECO:0000256" key="2">
    <source>
        <dbReference type="ARBA" id="ARBA00023015"/>
    </source>
</evidence>
<dbReference type="InterPro" id="IPR036388">
    <property type="entry name" value="WH-like_DNA-bd_sf"/>
</dbReference>
<dbReference type="PANTHER" id="PTHR30537:SF74">
    <property type="entry name" value="HTH-TYPE TRANSCRIPTIONAL REGULATOR TRPI"/>
    <property type="match status" value="1"/>
</dbReference>
<dbReference type="Pfam" id="PF00126">
    <property type="entry name" value="HTH_1"/>
    <property type="match status" value="1"/>
</dbReference>
<evidence type="ECO:0000256" key="4">
    <source>
        <dbReference type="ARBA" id="ARBA00023163"/>
    </source>
</evidence>
<protein>
    <recommendedName>
        <fullName evidence="5">HTH lysR-type domain-containing protein</fullName>
    </recommendedName>
</protein>
<keyword evidence="7" id="KW-1185">Reference proteome</keyword>
<dbReference type="InterPro" id="IPR000847">
    <property type="entry name" value="LysR_HTH_N"/>
</dbReference>
<dbReference type="RefSeq" id="WP_010369692.1">
    <property type="nucleotide sequence ID" value="NZ_CP011925.1"/>
</dbReference>
<keyword evidence="3" id="KW-0238">DNA-binding</keyword>
<dbReference type="InterPro" id="IPR005119">
    <property type="entry name" value="LysR_subst-bd"/>
</dbReference>
<dbReference type="PROSITE" id="PS50931">
    <property type="entry name" value="HTH_LYSR"/>
    <property type="match status" value="1"/>
</dbReference>
<dbReference type="SUPFAM" id="SSF46785">
    <property type="entry name" value="Winged helix' DNA-binding domain"/>
    <property type="match status" value="1"/>
</dbReference>
<evidence type="ECO:0000259" key="5">
    <source>
        <dbReference type="PROSITE" id="PS50931"/>
    </source>
</evidence>
<name>A0ABN5CM78_PSEO7</name>
<dbReference type="PANTHER" id="PTHR30537">
    <property type="entry name" value="HTH-TYPE TRANSCRIPTIONAL REGULATOR"/>
    <property type="match status" value="1"/>
</dbReference>
<keyword evidence="4" id="KW-0804">Transcription</keyword>
<dbReference type="Proteomes" id="UP000016521">
    <property type="component" value="Chromosome II"/>
</dbReference>
<sequence length="288" mass="32500">MRHLKAFHVFHIAAESSSYSVTADKLHITHGAVSKQIKLLETYLSLPLFYKKGRGMVLTPDGELLKQYTNVAFDALDQGIIKLRSTKNNYLEISCEPTLTMRWLMPRLSDYYNLSGTDIRLSTAGGPITLGEAGLSMAIRRDDFDIPSDYVVQKLVEEWVGPVCSKEYWNKVQHDYSNITLLHSKTRPSAWNNWLMKSNNGIHLNKSNQSFDHFYFCLQAAADGLGAAIGSYPLVADDLTNGRLVAPFGFILSGHNYVLLRQSSELGTKDEHFQHWLKNKLSKCVPDN</sequence>
<evidence type="ECO:0000256" key="1">
    <source>
        <dbReference type="ARBA" id="ARBA00009437"/>
    </source>
</evidence>
<organism evidence="6 7">
    <name type="scientific">Pseudoalteromonas piscicida</name>
    <dbReference type="NCBI Taxonomy" id="43662"/>
    <lineage>
        <taxon>Bacteria</taxon>
        <taxon>Pseudomonadati</taxon>
        <taxon>Pseudomonadota</taxon>
        <taxon>Gammaproteobacteria</taxon>
        <taxon>Alteromonadales</taxon>
        <taxon>Pseudoalteromonadaceae</taxon>
        <taxon>Pseudoalteromonas</taxon>
    </lineage>
</organism>
<dbReference type="Gene3D" id="3.40.190.10">
    <property type="entry name" value="Periplasmic binding protein-like II"/>
    <property type="match status" value="2"/>
</dbReference>
<dbReference type="EMBL" id="CP011925">
    <property type="protein sequence ID" value="ATD09739.1"/>
    <property type="molecule type" value="Genomic_DNA"/>
</dbReference>
<reference evidence="6 7" key="1">
    <citation type="submission" date="2015-06" db="EMBL/GenBank/DDBJ databases">
        <authorList>
            <person name="Xie B.-B."/>
            <person name="Rong J.-C."/>
            <person name="Qin Q.-L."/>
            <person name="Zhang Y.-Z."/>
        </authorList>
    </citation>
    <scope>NUCLEOTIDE SEQUENCE [LARGE SCALE GENOMIC DNA]</scope>
    <source>
        <strain evidence="6 7">JCM 20779</strain>
    </source>
</reference>
<evidence type="ECO:0000313" key="7">
    <source>
        <dbReference type="Proteomes" id="UP000016521"/>
    </source>
</evidence>
<proteinExistence type="inferred from homology"/>
<dbReference type="Pfam" id="PF03466">
    <property type="entry name" value="LysR_substrate"/>
    <property type="match status" value="1"/>
</dbReference>
<evidence type="ECO:0000313" key="6">
    <source>
        <dbReference type="EMBL" id="ATD09739.1"/>
    </source>
</evidence>
<evidence type="ECO:0000256" key="3">
    <source>
        <dbReference type="ARBA" id="ARBA00023125"/>
    </source>
</evidence>
<gene>
    <name evidence="6" type="ORF">PPIS_b0612</name>
</gene>
<accession>A0ABN5CM78</accession>
<feature type="domain" description="HTH lysR-type" evidence="5">
    <location>
        <begin position="1"/>
        <end position="59"/>
    </location>
</feature>
<dbReference type="InterPro" id="IPR036390">
    <property type="entry name" value="WH_DNA-bd_sf"/>
</dbReference>
<dbReference type="InterPro" id="IPR058163">
    <property type="entry name" value="LysR-type_TF_proteobact-type"/>
</dbReference>
<dbReference type="SUPFAM" id="SSF53850">
    <property type="entry name" value="Periplasmic binding protein-like II"/>
    <property type="match status" value="1"/>
</dbReference>
<comment type="similarity">
    <text evidence="1">Belongs to the LysR transcriptional regulatory family.</text>
</comment>
<dbReference type="Gene3D" id="1.10.10.10">
    <property type="entry name" value="Winged helix-like DNA-binding domain superfamily/Winged helix DNA-binding domain"/>
    <property type="match status" value="1"/>
</dbReference>
<keyword evidence="2" id="KW-0805">Transcription regulation</keyword>